<organism evidence="2">
    <name type="scientific">marine metagenome</name>
    <dbReference type="NCBI Taxonomy" id="408172"/>
    <lineage>
        <taxon>unclassified sequences</taxon>
        <taxon>metagenomes</taxon>
        <taxon>ecological metagenomes</taxon>
    </lineage>
</organism>
<evidence type="ECO:0000256" key="1">
    <source>
        <dbReference type="SAM" id="MobiDB-lite"/>
    </source>
</evidence>
<name>A0A382CA83_9ZZZZ</name>
<sequence length="185" mass="20741">MEPKTNETIDLKRKPFTAGVVALAVISLLAGASVSATLEEFAAPVYAEDDPYAGAVDDATGEAAWDEVKTDDKSAKKQAKDWIHKRMKDRMDDRLEDRATHLEQRIEADNTLISAFQHCIDSEDCTADTDILTVMVAELTERTQGMQAKLDGTDAKSDSVEKDWVERKDWPDEDKRDFAEDKMEQ</sequence>
<accession>A0A382CA83</accession>
<feature type="region of interest" description="Disordered" evidence="1">
    <location>
        <begin position="144"/>
        <end position="185"/>
    </location>
</feature>
<protein>
    <submittedName>
        <fullName evidence="2">Uncharacterized protein</fullName>
    </submittedName>
</protein>
<dbReference type="AlphaFoldDB" id="A0A382CA83"/>
<feature type="non-terminal residue" evidence="2">
    <location>
        <position position="185"/>
    </location>
</feature>
<feature type="compositionally biased region" description="Basic and acidic residues" evidence="1">
    <location>
        <begin position="151"/>
        <end position="185"/>
    </location>
</feature>
<dbReference type="EMBL" id="UINC01033551">
    <property type="protein sequence ID" value="SVB23015.1"/>
    <property type="molecule type" value="Genomic_DNA"/>
</dbReference>
<gene>
    <name evidence="2" type="ORF">METZ01_LOCUS175869</name>
</gene>
<proteinExistence type="predicted"/>
<reference evidence="2" key="1">
    <citation type="submission" date="2018-05" db="EMBL/GenBank/DDBJ databases">
        <authorList>
            <person name="Lanie J.A."/>
            <person name="Ng W.-L."/>
            <person name="Kazmierczak K.M."/>
            <person name="Andrzejewski T.M."/>
            <person name="Davidsen T.M."/>
            <person name="Wayne K.J."/>
            <person name="Tettelin H."/>
            <person name="Glass J.I."/>
            <person name="Rusch D."/>
            <person name="Podicherti R."/>
            <person name="Tsui H.-C.T."/>
            <person name="Winkler M.E."/>
        </authorList>
    </citation>
    <scope>NUCLEOTIDE SEQUENCE</scope>
</reference>
<evidence type="ECO:0000313" key="2">
    <source>
        <dbReference type="EMBL" id="SVB23015.1"/>
    </source>
</evidence>